<dbReference type="GO" id="GO:0046872">
    <property type="term" value="F:metal ion binding"/>
    <property type="evidence" value="ECO:0007669"/>
    <property type="project" value="UniProtKB-KW"/>
</dbReference>
<evidence type="ECO:0000256" key="2">
    <source>
        <dbReference type="SAM" id="MobiDB-lite"/>
    </source>
</evidence>
<comment type="caution">
    <text evidence="3">The sequence shown here is derived from an EMBL/GenBank/DDBJ whole genome shotgun (WGS) entry which is preliminary data.</text>
</comment>
<reference evidence="3" key="1">
    <citation type="submission" date="2020-07" db="EMBL/GenBank/DDBJ databases">
        <authorList>
            <person name="Nieuwenhuis M."/>
            <person name="Van De Peppel L.J.J."/>
        </authorList>
    </citation>
    <scope>NUCLEOTIDE SEQUENCE</scope>
    <source>
        <strain evidence="3">AP01</strain>
        <tissue evidence="3">Mycelium</tissue>
    </source>
</reference>
<dbReference type="Pfam" id="PF03747">
    <property type="entry name" value="ADP_ribosyl_GH"/>
    <property type="match status" value="1"/>
</dbReference>
<feature type="binding site" evidence="1">
    <location>
        <position position="103"/>
    </location>
    <ligand>
        <name>Mg(2+)</name>
        <dbReference type="ChEBI" id="CHEBI:18420"/>
        <label>1</label>
    </ligand>
</feature>
<keyword evidence="1" id="KW-0479">Metal-binding</keyword>
<feature type="region of interest" description="Disordered" evidence="2">
    <location>
        <begin position="1"/>
        <end position="23"/>
    </location>
</feature>
<name>A0A9P7FKW5_9AGAR</name>
<dbReference type="SUPFAM" id="SSF101478">
    <property type="entry name" value="ADP-ribosylglycohydrolase"/>
    <property type="match status" value="1"/>
</dbReference>
<organism evidence="3 4">
    <name type="scientific">Asterophora parasitica</name>
    <dbReference type="NCBI Taxonomy" id="117018"/>
    <lineage>
        <taxon>Eukaryota</taxon>
        <taxon>Fungi</taxon>
        <taxon>Dikarya</taxon>
        <taxon>Basidiomycota</taxon>
        <taxon>Agaricomycotina</taxon>
        <taxon>Agaricomycetes</taxon>
        <taxon>Agaricomycetidae</taxon>
        <taxon>Agaricales</taxon>
        <taxon>Tricholomatineae</taxon>
        <taxon>Lyophyllaceae</taxon>
        <taxon>Asterophora</taxon>
    </lineage>
</organism>
<evidence type="ECO:0000313" key="3">
    <source>
        <dbReference type="EMBL" id="KAG5633369.1"/>
    </source>
</evidence>
<accession>A0A9P7FKW5</accession>
<dbReference type="InterPro" id="IPR005502">
    <property type="entry name" value="Ribosyl_crysJ1"/>
</dbReference>
<feature type="binding site" evidence="1">
    <location>
        <position position="100"/>
    </location>
    <ligand>
        <name>Mg(2+)</name>
        <dbReference type="ChEBI" id="CHEBI:18420"/>
        <label>1</label>
    </ligand>
</feature>
<keyword evidence="1" id="KW-0460">Magnesium</keyword>
<comment type="cofactor">
    <cofactor evidence="1">
        <name>Mg(2+)</name>
        <dbReference type="ChEBI" id="CHEBI:18420"/>
    </cofactor>
    <text evidence="1">Binds 2 magnesium ions per subunit.</text>
</comment>
<keyword evidence="4" id="KW-1185">Reference proteome</keyword>
<proteinExistence type="predicted"/>
<protein>
    <recommendedName>
        <fullName evidence="5">ADP-ribosylglycohydrolase</fullName>
    </recommendedName>
</protein>
<reference evidence="3" key="2">
    <citation type="submission" date="2021-10" db="EMBL/GenBank/DDBJ databases">
        <title>Phylogenomics reveals ancestral predisposition of the termite-cultivated fungus Termitomyces towards a domesticated lifestyle.</title>
        <authorList>
            <person name="Auxier B."/>
            <person name="Grum-Grzhimaylo A."/>
            <person name="Cardenas M.E."/>
            <person name="Lodge J.D."/>
            <person name="Laessoe T."/>
            <person name="Pedersen O."/>
            <person name="Smith M.E."/>
            <person name="Kuyper T.W."/>
            <person name="Franco-Molano E.A."/>
            <person name="Baroni T.J."/>
            <person name="Aanen D.K."/>
        </authorList>
    </citation>
    <scope>NUCLEOTIDE SEQUENCE</scope>
    <source>
        <strain evidence="3">AP01</strain>
        <tissue evidence="3">Mycelium</tissue>
    </source>
</reference>
<dbReference type="AlphaFoldDB" id="A0A9P7FKW5"/>
<feature type="binding site" evidence="1">
    <location>
        <position position="102"/>
    </location>
    <ligand>
        <name>Mg(2+)</name>
        <dbReference type="ChEBI" id="CHEBI:18420"/>
        <label>1</label>
    </ligand>
</feature>
<evidence type="ECO:0000313" key="4">
    <source>
        <dbReference type="Proteomes" id="UP000775547"/>
    </source>
</evidence>
<evidence type="ECO:0000256" key="1">
    <source>
        <dbReference type="PIRSR" id="PIRSR605502-1"/>
    </source>
</evidence>
<dbReference type="Proteomes" id="UP000775547">
    <property type="component" value="Unassembled WGS sequence"/>
</dbReference>
<evidence type="ECO:0008006" key="5">
    <source>
        <dbReference type="Google" id="ProtNLM"/>
    </source>
</evidence>
<feature type="non-terminal residue" evidence="3">
    <location>
        <position position="1"/>
    </location>
</feature>
<dbReference type="Gene3D" id="1.10.4080.10">
    <property type="entry name" value="ADP-ribosylation/Crystallin J1"/>
    <property type="match status" value="1"/>
</dbReference>
<dbReference type="OrthoDB" id="2021138at2759"/>
<dbReference type="InterPro" id="IPR036705">
    <property type="entry name" value="Ribosyl_crysJ1_sf"/>
</dbReference>
<dbReference type="EMBL" id="JABCKV010005572">
    <property type="protein sequence ID" value="KAG5633369.1"/>
    <property type="molecule type" value="Genomic_DNA"/>
</dbReference>
<sequence>LRDALALPSGIPPLPAKKEEQETHYHTHHPILRLIAKVQAESVSKTARSTKSAFSKSQPNDNDLPSSGYVLHTLVAALYCFLATENFEEGSIMAVNLGNDADTVGAVYAGLAGCWYAGVEDDDKHGMFWTKRVKRWQSELVERELVEEVAGELANYSTKLSG</sequence>
<gene>
    <name evidence="3" type="ORF">DXG03_007496</name>
</gene>